<evidence type="ECO:0000259" key="2">
    <source>
        <dbReference type="PROSITE" id="PS50878"/>
    </source>
</evidence>
<feature type="compositionally biased region" description="Low complexity" evidence="1">
    <location>
        <begin position="8"/>
        <end position="20"/>
    </location>
</feature>
<sequence>MKQISALSETSNSGASGNEGNGEAVRLRNWIRSFLINRHHRVKVSSDMSKARKLYRGVPQGSVLGPFLFIMYVDPLLKALNSLSEVKATMFADDLTIILKVKNKEEAITKGDAILRLIEEWGKDNELFVNPDKCEALWFTLSSKTEDDKQQDSLTIAGSTIPIATMGSGNHVPAPKLLGVKLDTRLRFTEAAKMATASTGTRIAQLNCIANYQAGPRPHEQRQFAIGYGMSKLVYATDVSWGALPETSKIRMDRAYNNLARNVCSLPSTTDSDSALLEANMLPLHFTTIIKRAALFEKLWALGYSWTTRPPPEPPPGTRYRPQPIAALDWSQQLTTFLREASVIRRDQEHWVLKREKLIRKEDFYPWQLKHSHRVTYGTETLELPRNAETGELIALSDEALKKLKYEFSSAKLRALRASSSYDLVVSTDGGTDFGDMRSAAVALHLSGLEEPISVVTHASQDCGPIACSYRTEACAMLVAFEDVILPYVEDVELTEAAEEVADANRSRRVLIVTDSLSLVEALQTGLLTQTSTKEIEICQCLYTLCELKWKVHFQFVYAHCGIQANELADEVAAETMEGRMTYTREESAPIWQVDIYNALTRLLRRRWCARMWSGTHRYELCGTRKSDISGIDLITKQPLTRRELVQLARVRCGETPLFGRLFWAVRFCPTTAGSATARRSRTLR</sequence>
<dbReference type="InterPro" id="IPR043502">
    <property type="entry name" value="DNA/RNA_pol_sf"/>
</dbReference>
<reference evidence="4 5" key="1">
    <citation type="journal article" date="2013" name="PLoS ONE">
        <title>Predicting the Proteins of Angomonas deanei, Strigomonas culicis and Their Respective Endosymbionts Reveals New Aspects of the Trypanosomatidae Family.</title>
        <authorList>
            <person name="Motta M.C."/>
            <person name="Martins A.C."/>
            <person name="de Souza S.S."/>
            <person name="Catta-Preta C.M."/>
            <person name="Silva R."/>
            <person name="Klein C.C."/>
            <person name="de Almeida L.G."/>
            <person name="de Lima Cunha O."/>
            <person name="Ciapina L.P."/>
            <person name="Brocchi M."/>
            <person name="Colabardini A.C."/>
            <person name="de Araujo Lima B."/>
            <person name="Machado C.R."/>
            <person name="de Almeida Soares C.M."/>
            <person name="Probst C.M."/>
            <person name="de Menezes C.B."/>
            <person name="Thompson C.E."/>
            <person name="Bartholomeu D.C."/>
            <person name="Gradia D.F."/>
            <person name="Pavoni D.P."/>
            <person name="Grisard E.C."/>
            <person name="Fantinatti-Garboggini F."/>
            <person name="Marchini F.K."/>
            <person name="Rodrigues-Luiz G.F."/>
            <person name="Wagner G."/>
            <person name="Goldman G.H."/>
            <person name="Fietto J.L."/>
            <person name="Elias M.C."/>
            <person name="Goldman M.H."/>
            <person name="Sagot M.F."/>
            <person name="Pereira M."/>
            <person name="Stoco P.H."/>
            <person name="de Mendonca-Neto R.P."/>
            <person name="Teixeira S.M."/>
            <person name="Maciel T.E."/>
            <person name="de Oliveira Mendes T.A."/>
            <person name="Urmenyi T.P."/>
            <person name="de Souza W."/>
            <person name="Schenkman S."/>
            <person name="de Vasconcelos A.T."/>
        </authorList>
    </citation>
    <scope>NUCLEOTIDE SEQUENCE [LARGE SCALE GENOMIC DNA]</scope>
</reference>
<accession>S9U9Y2</accession>
<dbReference type="Proteomes" id="UP000015354">
    <property type="component" value="Unassembled WGS sequence"/>
</dbReference>
<evidence type="ECO:0000259" key="3">
    <source>
        <dbReference type="PROSITE" id="PS50879"/>
    </source>
</evidence>
<evidence type="ECO:0000313" key="4">
    <source>
        <dbReference type="EMBL" id="EPY25549.1"/>
    </source>
</evidence>
<dbReference type="Pfam" id="PF00075">
    <property type="entry name" value="RNase_H"/>
    <property type="match status" value="1"/>
</dbReference>
<organism evidence="4 5">
    <name type="scientific">Strigomonas culicis</name>
    <dbReference type="NCBI Taxonomy" id="28005"/>
    <lineage>
        <taxon>Eukaryota</taxon>
        <taxon>Discoba</taxon>
        <taxon>Euglenozoa</taxon>
        <taxon>Kinetoplastea</taxon>
        <taxon>Metakinetoplastina</taxon>
        <taxon>Trypanosomatida</taxon>
        <taxon>Trypanosomatidae</taxon>
        <taxon>Strigomonadinae</taxon>
        <taxon>Strigomonas</taxon>
    </lineage>
</organism>
<dbReference type="Gene3D" id="3.30.420.10">
    <property type="entry name" value="Ribonuclease H-like superfamily/Ribonuclease H"/>
    <property type="match status" value="1"/>
</dbReference>
<keyword evidence="4" id="KW-0695">RNA-directed DNA polymerase</keyword>
<dbReference type="PANTHER" id="PTHR33332">
    <property type="entry name" value="REVERSE TRANSCRIPTASE DOMAIN-CONTAINING PROTEIN"/>
    <property type="match status" value="1"/>
</dbReference>
<dbReference type="SUPFAM" id="SSF53098">
    <property type="entry name" value="Ribonuclease H-like"/>
    <property type="match status" value="1"/>
</dbReference>
<feature type="domain" description="RNase H type-1" evidence="3">
    <location>
        <begin position="420"/>
        <end position="578"/>
    </location>
</feature>
<dbReference type="EMBL" id="ATMH01006694">
    <property type="protein sequence ID" value="EPY25549.1"/>
    <property type="molecule type" value="Genomic_DNA"/>
</dbReference>
<dbReference type="InterPro" id="IPR000477">
    <property type="entry name" value="RT_dom"/>
</dbReference>
<dbReference type="Pfam" id="PF00078">
    <property type="entry name" value="RVT_1"/>
    <property type="match status" value="1"/>
</dbReference>
<proteinExistence type="predicted"/>
<dbReference type="GO" id="GO:0003676">
    <property type="term" value="F:nucleic acid binding"/>
    <property type="evidence" value="ECO:0007669"/>
    <property type="project" value="InterPro"/>
</dbReference>
<dbReference type="InterPro" id="IPR012337">
    <property type="entry name" value="RNaseH-like_sf"/>
</dbReference>
<keyword evidence="4" id="KW-0808">Transferase</keyword>
<comment type="caution">
    <text evidence="4">The sequence shown here is derived from an EMBL/GenBank/DDBJ whole genome shotgun (WGS) entry which is preliminary data.</text>
</comment>
<protein>
    <submittedName>
        <fullName evidence="4">Reverse transcriptase</fullName>
    </submittedName>
</protein>
<feature type="domain" description="Reverse transcriptase" evidence="2">
    <location>
        <begin position="1"/>
        <end position="161"/>
    </location>
</feature>
<name>S9U9Y2_9TRYP</name>
<dbReference type="InterPro" id="IPR036397">
    <property type="entry name" value="RNaseH_sf"/>
</dbReference>
<keyword evidence="4" id="KW-0548">Nucleotidyltransferase</keyword>
<dbReference type="AlphaFoldDB" id="S9U9Y2"/>
<keyword evidence="5" id="KW-1185">Reference proteome</keyword>
<dbReference type="InterPro" id="IPR002156">
    <property type="entry name" value="RNaseH_domain"/>
</dbReference>
<dbReference type="SUPFAM" id="SSF56672">
    <property type="entry name" value="DNA/RNA polymerases"/>
    <property type="match status" value="1"/>
</dbReference>
<dbReference type="PROSITE" id="PS50878">
    <property type="entry name" value="RT_POL"/>
    <property type="match status" value="1"/>
</dbReference>
<feature type="region of interest" description="Disordered" evidence="1">
    <location>
        <begin position="1"/>
        <end position="20"/>
    </location>
</feature>
<gene>
    <name evidence="4" type="ORF">STCU_06694</name>
</gene>
<dbReference type="GO" id="GO:0003964">
    <property type="term" value="F:RNA-directed DNA polymerase activity"/>
    <property type="evidence" value="ECO:0007669"/>
    <property type="project" value="UniProtKB-KW"/>
</dbReference>
<dbReference type="GO" id="GO:0004523">
    <property type="term" value="F:RNA-DNA hybrid ribonuclease activity"/>
    <property type="evidence" value="ECO:0007669"/>
    <property type="project" value="InterPro"/>
</dbReference>
<evidence type="ECO:0000313" key="5">
    <source>
        <dbReference type="Proteomes" id="UP000015354"/>
    </source>
</evidence>
<evidence type="ECO:0000256" key="1">
    <source>
        <dbReference type="SAM" id="MobiDB-lite"/>
    </source>
</evidence>
<dbReference type="PROSITE" id="PS50879">
    <property type="entry name" value="RNASE_H_1"/>
    <property type="match status" value="1"/>
</dbReference>
<dbReference type="OrthoDB" id="278217at2759"/>